<gene>
    <name evidence="2" type="ORF">NATE_78</name>
</gene>
<evidence type="ECO:0000313" key="2">
    <source>
        <dbReference type="EMBL" id="UGO50931.1"/>
    </source>
</evidence>
<organism evidence="2 3">
    <name type="scientific">Bacillus phage vB_BanS_Nate</name>
    <dbReference type="NCBI Taxonomy" id="2894788"/>
    <lineage>
        <taxon>Viruses</taxon>
        <taxon>Duplodnaviria</taxon>
        <taxon>Heunggongvirae</taxon>
        <taxon>Uroviricota</taxon>
        <taxon>Caudoviricetes</taxon>
        <taxon>Joanripponvirinae</taxon>
        <taxon>Natevirus</taxon>
        <taxon>Natevirus nate</taxon>
    </lineage>
</organism>
<sequence length="67" mass="7870">MRHFFEAIKMLGIVITCFALVLLPLIIVSAFVQLSVVFEVLLLLLGVVFMLTYQSWLVDRWNRRLWS</sequence>
<feature type="transmembrane region" description="Helical" evidence="1">
    <location>
        <begin position="12"/>
        <end position="34"/>
    </location>
</feature>
<keyword evidence="1" id="KW-0472">Membrane</keyword>
<name>A0AAE8YUT2_9CAUD</name>
<keyword evidence="3" id="KW-1185">Reference proteome</keyword>
<evidence type="ECO:0000313" key="3">
    <source>
        <dbReference type="Proteomes" id="UP000827544"/>
    </source>
</evidence>
<evidence type="ECO:0000256" key="1">
    <source>
        <dbReference type="SAM" id="Phobius"/>
    </source>
</evidence>
<dbReference type="Proteomes" id="UP000827544">
    <property type="component" value="Segment"/>
</dbReference>
<reference evidence="2" key="1">
    <citation type="submission" date="2021-10" db="EMBL/GenBank/DDBJ databases">
        <authorList>
            <person name="Lavering E.D."/>
            <person name="James R."/>
            <person name="Fairholm J.D."/>
            <person name="Ogilvie B.H."/>
            <person name="Thurgood T.L."/>
            <person name="Robison R.A."/>
            <person name="Grose J.H."/>
        </authorList>
    </citation>
    <scope>NUCLEOTIDE SEQUENCE</scope>
</reference>
<keyword evidence="1" id="KW-1133">Transmembrane helix</keyword>
<feature type="transmembrane region" description="Helical" evidence="1">
    <location>
        <begin position="40"/>
        <end position="58"/>
    </location>
</feature>
<protein>
    <submittedName>
        <fullName evidence="2">Uncharacterized protein</fullName>
    </submittedName>
</protein>
<dbReference type="EMBL" id="OK499992">
    <property type="protein sequence ID" value="UGO50931.1"/>
    <property type="molecule type" value="Genomic_DNA"/>
</dbReference>
<proteinExistence type="predicted"/>
<keyword evidence="1" id="KW-0812">Transmembrane</keyword>
<accession>A0AAE8YUT2</accession>